<sequence>MLLRPAKIFTPLHQLRHFLESKVSELVQQQTTVSSALQNAKTRFYHVSSTQQVVYAKAHYHSKAPTLFHVAEQEQQRLLKALQQQFPIVKVFSSPTIARPPHAYQFSFASATSQQYRTIMSSTTASSSGNVLAGGQADGFYAAANGFYNSGCGFFPRTVVGYARTPFAARQFSTVKSPCVTLFQQTTNNTATNTGFSHISSRFFSPAGSKMSSPFPNGNESHARPSALSTSSNDDENKDPSQSKADMFSRQRQCKGMSDLIQEEEGQVYPNKRHQAGLVRRGSVAGGMGYGENNRRRNHQRTRNSSGKTTVRFEYIRQDDLSCKYTPKHSKSDTTLTSSSGRHHHHWHSSRVKAPPDKKEEKEKGPPKPLTVVYLSFQLDGAPLWHSSDLSSSQVLDFSLIQSVDSIARLYQMYLTQVVRLLNELQRHGKFRAVLNGNELCVMFPSSEHWPEDDRIPFAQQWLNQVGIDPESPNIVLKEMLLPEIHQQHPLQGFNKDFEDEEILGPEYFKGIQSFLDHVDDLIETGPAFGRH</sequence>
<dbReference type="AlphaFoldDB" id="A0AAD5K3B9"/>
<evidence type="ECO:0000313" key="3">
    <source>
        <dbReference type="Proteomes" id="UP001209540"/>
    </source>
</evidence>
<reference evidence="2" key="1">
    <citation type="journal article" date="2022" name="IScience">
        <title>Evolution of zygomycete secretomes and the origins of terrestrial fungal ecologies.</title>
        <authorList>
            <person name="Chang Y."/>
            <person name="Wang Y."/>
            <person name="Mondo S."/>
            <person name="Ahrendt S."/>
            <person name="Andreopoulos W."/>
            <person name="Barry K."/>
            <person name="Beard J."/>
            <person name="Benny G.L."/>
            <person name="Blankenship S."/>
            <person name="Bonito G."/>
            <person name="Cuomo C."/>
            <person name="Desiro A."/>
            <person name="Gervers K.A."/>
            <person name="Hundley H."/>
            <person name="Kuo A."/>
            <person name="LaButti K."/>
            <person name="Lang B.F."/>
            <person name="Lipzen A."/>
            <person name="O'Donnell K."/>
            <person name="Pangilinan J."/>
            <person name="Reynolds N."/>
            <person name="Sandor L."/>
            <person name="Smith M.E."/>
            <person name="Tsang A."/>
            <person name="Grigoriev I.V."/>
            <person name="Stajich J.E."/>
            <person name="Spatafora J.W."/>
        </authorList>
    </citation>
    <scope>NUCLEOTIDE SEQUENCE</scope>
    <source>
        <strain evidence="2">RSA 2281</strain>
    </source>
</reference>
<comment type="caution">
    <text evidence="2">The sequence shown here is derived from an EMBL/GenBank/DDBJ whole genome shotgun (WGS) entry which is preliminary data.</text>
</comment>
<reference evidence="2" key="2">
    <citation type="submission" date="2023-02" db="EMBL/GenBank/DDBJ databases">
        <authorList>
            <consortium name="DOE Joint Genome Institute"/>
            <person name="Mondo S.J."/>
            <person name="Chang Y."/>
            <person name="Wang Y."/>
            <person name="Ahrendt S."/>
            <person name="Andreopoulos W."/>
            <person name="Barry K."/>
            <person name="Beard J."/>
            <person name="Benny G.L."/>
            <person name="Blankenship S."/>
            <person name="Bonito G."/>
            <person name="Cuomo C."/>
            <person name="Desiro A."/>
            <person name="Gervers K.A."/>
            <person name="Hundley H."/>
            <person name="Kuo A."/>
            <person name="LaButti K."/>
            <person name="Lang B.F."/>
            <person name="Lipzen A."/>
            <person name="O'Donnell K."/>
            <person name="Pangilinan J."/>
            <person name="Reynolds N."/>
            <person name="Sandor L."/>
            <person name="Smith M.W."/>
            <person name="Tsang A."/>
            <person name="Grigoriev I.V."/>
            <person name="Stajich J.E."/>
            <person name="Spatafora J.W."/>
        </authorList>
    </citation>
    <scope>NUCLEOTIDE SEQUENCE</scope>
    <source>
        <strain evidence="2">RSA 2281</strain>
    </source>
</reference>
<keyword evidence="3" id="KW-1185">Reference proteome</keyword>
<dbReference type="Proteomes" id="UP001209540">
    <property type="component" value="Unassembled WGS sequence"/>
</dbReference>
<accession>A0AAD5K3B9</accession>
<feature type="region of interest" description="Disordered" evidence="1">
    <location>
        <begin position="207"/>
        <end position="311"/>
    </location>
</feature>
<feature type="compositionally biased region" description="Basic residues" evidence="1">
    <location>
        <begin position="341"/>
        <end position="351"/>
    </location>
</feature>
<feature type="compositionally biased region" description="Basic and acidic residues" evidence="1">
    <location>
        <begin position="354"/>
        <end position="366"/>
    </location>
</feature>
<name>A0AAD5K3B9_9FUNG</name>
<evidence type="ECO:0000256" key="1">
    <source>
        <dbReference type="SAM" id="MobiDB-lite"/>
    </source>
</evidence>
<dbReference type="EMBL" id="JAIXMP010000010">
    <property type="protein sequence ID" value="KAI9266819.1"/>
    <property type="molecule type" value="Genomic_DNA"/>
</dbReference>
<evidence type="ECO:0000313" key="2">
    <source>
        <dbReference type="EMBL" id="KAI9266819.1"/>
    </source>
</evidence>
<protein>
    <submittedName>
        <fullName evidence="2">Uncharacterized protein</fullName>
    </submittedName>
</protein>
<organism evidence="2 3">
    <name type="scientific">Phascolomyces articulosus</name>
    <dbReference type="NCBI Taxonomy" id="60185"/>
    <lineage>
        <taxon>Eukaryota</taxon>
        <taxon>Fungi</taxon>
        <taxon>Fungi incertae sedis</taxon>
        <taxon>Mucoromycota</taxon>
        <taxon>Mucoromycotina</taxon>
        <taxon>Mucoromycetes</taxon>
        <taxon>Mucorales</taxon>
        <taxon>Lichtheimiaceae</taxon>
        <taxon>Phascolomyces</taxon>
    </lineage>
</organism>
<feature type="region of interest" description="Disordered" evidence="1">
    <location>
        <begin position="324"/>
        <end position="367"/>
    </location>
</feature>
<gene>
    <name evidence="2" type="ORF">BDA99DRAFT_506761</name>
</gene>
<feature type="compositionally biased region" description="Polar residues" evidence="1">
    <location>
        <begin position="210"/>
        <end position="220"/>
    </location>
</feature>
<proteinExistence type="predicted"/>